<feature type="transmembrane region" description="Helical" evidence="1">
    <location>
        <begin position="121"/>
        <end position="142"/>
    </location>
</feature>
<dbReference type="RefSeq" id="WP_217065875.1">
    <property type="nucleotide sequence ID" value="NZ_JAHQCS010000086.1"/>
</dbReference>
<sequence>MLFDTFGGFLIYIAILMLVPLWAQMRVKSAYSKYSQIASSSGMTGAQVAKKILYDNGLYDVTVEPVKGQLTDHYDPRQKVVRLSEHNYYGNSVAGAAVAAHEVGHAMQDAEGYAFLRFRHALVPLANFGSNTAFFIILAGLLMTIPQLVLVGIVFMSLAVLFQLVTLPVEFNASNRAMEQVVSTGVIRNDEERETKKVLDAAALTYVAAALVAVMELVRFILMFLAMNRD</sequence>
<name>A0ABS6JG51_9BACI</name>
<evidence type="ECO:0000256" key="1">
    <source>
        <dbReference type="SAM" id="Phobius"/>
    </source>
</evidence>
<feature type="transmembrane region" description="Helical" evidence="1">
    <location>
        <begin position="203"/>
        <end position="227"/>
    </location>
</feature>
<evidence type="ECO:0000313" key="2">
    <source>
        <dbReference type="EMBL" id="MBU9711802.1"/>
    </source>
</evidence>
<dbReference type="Pfam" id="PF04298">
    <property type="entry name" value="Zn_peptidase_2"/>
    <property type="match status" value="1"/>
</dbReference>
<proteinExistence type="predicted"/>
<reference evidence="2 3" key="1">
    <citation type="submission" date="2021-06" db="EMBL/GenBank/DDBJ databases">
        <title>Bacillus sp. RD4P76, an endophyte from a halophyte.</title>
        <authorList>
            <person name="Sun J.-Q."/>
        </authorList>
    </citation>
    <scope>NUCLEOTIDE SEQUENCE [LARGE SCALE GENOMIC DNA]</scope>
    <source>
        <strain evidence="2 3">CGMCC 1.15917</strain>
    </source>
</reference>
<dbReference type="EMBL" id="JAHQCS010000086">
    <property type="protein sequence ID" value="MBU9711802.1"/>
    <property type="molecule type" value="Genomic_DNA"/>
</dbReference>
<feature type="transmembrane region" description="Helical" evidence="1">
    <location>
        <begin position="148"/>
        <end position="169"/>
    </location>
</feature>
<protein>
    <submittedName>
        <fullName evidence="2">Zinc metallopeptidase</fullName>
    </submittedName>
</protein>
<dbReference type="PANTHER" id="PTHR36434">
    <property type="entry name" value="MEMBRANE PROTEASE YUGP-RELATED"/>
    <property type="match status" value="1"/>
</dbReference>
<accession>A0ABS6JG51</accession>
<dbReference type="InterPro" id="IPR007395">
    <property type="entry name" value="Zn_peptidase_2"/>
</dbReference>
<keyword evidence="3" id="KW-1185">Reference proteome</keyword>
<organism evidence="2 3">
    <name type="scientific">Evansella tamaricis</name>
    <dbReference type="NCBI Taxonomy" id="2069301"/>
    <lineage>
        <taxon>Bacteria</taxon>
        <taxon>Bacillati</taxon>
        <taxon>Bacillota</taxon>
        <taxon>Bacilli</taxon>
        <taxon>Bacillales</taxon>
        <taxon>Bacillaceae</taxon>
        <taxon>Evansella</taxon>
    </lineage>
</organism>
<keyword evidence="1" id="KW-1133">Transmembrane helix</keyword>
<dbReference type="PANTHER" id="PTHR36434:SF1">
    <property type="entry name" value="MEMBRANE PROTEASE YUGP-RELATED"/>
    <property type="match status" value="1"/>
</dbReference>
<gene>
    <name evidence="2" type="ORF">KS419_08640</name>
</gene>
<keyword evidence="1" id="KW-0472">Membrane</keyword>
<comment type="caution">
    <text evidence="2">The sequence shown here is derived from an EMBL/GenBank/DDBJ whole genome shotgun (WGS) entry which is preliminary data.</text>
</comment>
<dbReference type="Proteomes" id="UP000784880">
    <property type="component" value="Unassembled WGS sequence"/>
</dbReference>
<feature type="transmembrane region" description="Helical" evidence="1">
    <location>
        <begin position="6"/>
        <end position="23"/>
    </location>
</feature>
<evidence type="ECO:0000313" key="3">
    <source>
        <dbReference type="Proteomes" id="UP000784880"/>
    </source>
</evidence>
<keyword evidence="1" id="KW-0812">Transmembrane</keyword>